<evidence type="ECO:0000256" key="2">
    <source>
        <dbReference type="ARBA" id="ARBA00022475"/>
    </source>
</evidence>
<evidence type="ECO:0000313" key="7">
    <source>
        <dbReference type="EMBL" id="TMI80115.1"/>
    </source>
</evidence>
<feature type="transmembrane region" description="Helical" evidence="6">
    <location>
        <begin position="231"/>
        <end position="252"/>
    </location>
</feature>
<sequence>MTAWQFVAATWPWEPSVVLGCAALGIGYLAAVRWRLGGRAGCFLAGVVVLLFALDSPLDTLADVYLFSAHMAQHLLLLLIVPPLLLAGTPASLLEPAWQTARVRALARALGRPVVAWTLGVGTIWVWHIPALFNATLDSGGVHLIEHLSFLVTGVIFWWTILAPLREARLAPVPAMLYLLAAALAGSVLGIVLTFARAGLYPAYLRPVDVLGIEPLIRAGWGLSPDTDQQIGGLLMWIPGGLVYLCAMLGVLMRWYRWDEQDAAAGDVPAPGAPVPAAPALPAGELHAR</sequence>
<feature type="transmembrane region" description="Helical" evidence="6">
    <location>
        <begin position="36"/>
        <end position="54"/>
    </location>
</feature>
<keyword evidence="3 6" id="KW-0812">Transmembrane</keyword>
<dbReference type="EMBL" id="VBAN01000280">
    <property type="protein sequence ID" value="TMI80115.1"/>
    <property type="molecule type" value="Genomic_DNA"/>
</dbReference>
<feature type="transmembrane region" description="Helical" evidence="6">
    <location>
        <begin position="145"/>
        <end position="165"/>
    </location>
</feature>
<proteinExistence type="predicted"/>
<keyword evidence="2" id="KW-1003">Cell membrane</keyword>
<feature type="transmembrane region" description="Helical" evidence="6">
    <location>
        <begin position="74"/>
        <end position="94"/>
    </location>
</feature>
<feature type="transmembrane region" description="Helical" evidence="6">
    <location>
        <begin position="114"/>
        <end position="133"/>
    </location>
</feature>
<keyword evidence="5 6" id="KW-0472">Membrane</keyword>
<accession>A0A537J9D8</accession>
<feature type="transmembrane region" description="Helical" evidence="6">
    <location>
        <begin position="177"/>
        <end position="196"/>
    </location>
</feature>
<dbReference type="Proteomes" id="UP000318093">
    <property type="component" value="Unassembled WGS sequence"/>
</dbReference>
<evidence type="ECO:0000256" key="5">
    <source>
        <dbReference type="ARBA" id="ARBA00023136"/>
    </source>
</evidence>
<evidence type="ECO:0000256" key="6">
    <source>
        <dbReference type="SAM" id="Phobius"/>
    </source>
</evidence>
<reference evidence="7 8" key="1">
    <citation type="journal article" date="2019" name="Nat. Microbiol.">
        <title>Mediterranean grassland soil C-N compound turnover is dependent on rainfall and depth, and is mediated by genomically divergent microorganisms.</title>
        <authorList>
            <person name="Diamond S."/>
            <person name="Andeer P.F."/>
            <person name="Li Z."/>
            <person name="Crits-Christoph A."/>
            <person name="Burstein D."/>
            <person name="Anantharaman K."/>
            <person name="Lane K.R."/>
            <person name="Thomas B.C."/>
            <person name="Pan C."/>
            <person name="Northen T.R."/>
            <person name="Banfield J.F."/>
        </authorList>
    </citation>
    <scope>NUCLEOTIDE SEQUENCE [LARGE SCALE GENOMIC DNA]</scope>
    <source>
        <strain evidence="7">NP_6</strain>
    </source>
</reference>
<dbReference type="GO" id="GO:0005886">
    <property type="term" value="C:plasma membrane"/>
    <property type="evidence" value="ECO:0007669"/>
    <property type="project" value="UniProtKB-SubCell"/>
</dbReference>
<dbReference type="AlphaFoldDB" id="A0A537J9D8"/>
<name>A0A537J9D8_9BACT</name>
<evidence type="ECO:0000256" key="1">
    <source>
        <dbReference type="ARBA" id="ARBA00004651"/>
    </source>
</evidence>
<organism evidence="7 8">
    <name type="scientific">Candidatus Segetimicrobium genomatis</name>
    <dbReference type="NCBI Taxonomy" id="2569760"/>
    <lineage>
        <taxon>Bacteria</taxon>
        <taxon>Bacillati</taxon>
        <taxon>Candidatus Sysuimicrobiota</taxon>
        <taxon>Candidatus Sysuimicrobiia</taxon>
        <taxon>Candidatus Sysuimicrobiales</taxon>
        <taxon>Candidatus Segetimicrobiaceae</taxon>
        <taxon>Candidatus Segetimicrobium</taxon>
    </lineage>
</organism>
<evidence type="ECO:0000313" key="8">
    <source>
        <dbReference type="Proteomes" id="UP000318093"/>
    </source>
</evidence>
<feature type="transmembrane region" description="Helical" evidence="6">
    <location>
        <begin position="12"/>
        <end position="31"/>
    </location>
</feature>
<dbReference type="Pfam" id="PF09678">
    <property type="entry name" value="Caa3_CtaG"/>
    <property type="match status" value="1"/>
</dbReference>
<evidence type="ECO:0000256" key="4">
    <source>
        <dbReference type="ARBA" id="ARBA00022989"/>
    </source>
</evidence>
<dbReference type="InterPro" id="IPR019108">
    <property type="entry name" value="Caa3_assmbl_CtaG-rel"/>
</dbReference>
<gene>
    <name evidence="7" type="ORF">E6H03_09035</name>
</gene>
<keyword evidence="4 6" id="KW-1133">Transmembrane helix</keyword>
<protein>
    <submittedName>
        <fullName evidence="7">Cytochrome c oxidase assembly protein</fullName>
    </submittedName>
</protein>
<comment type="caution">
    <text evidence="7">The sequence shown here is derived from an EMBL/GenBank/DDBJ whole genome shotgun (WGS) entry which is preliminary data.</text>
</comment>
<comment type="subcellular location">
    <subcellularLocation>
        <location evidence="1">Cell membrane</location>
        <topology evidence="1">Multi-pass membrane protein</topology>
    </subcellularLocation>
</comment>
<evidence type="ECO:0000256" key="3">
    <source>
        <dbReference type="ARBA" id="ARBA00022692"/>
    </source>
</evidence>